<keyword evidence="2" id="KW-1185">Reference proteome</keyword>
<comment type="caution">
    <text evidence="1">The sequence shown here is derived from an EMBL/GenBank/DDBJ whole genome shotgun (WGS) entry which is preliminary data.</text>
</comment>
<proteinExistence type="predicted"/>
<gene>
    <name evidence="1" type="ORF">BXY82_2817</name>
</gene>
<reference evidence="1 2" key="1">
    <citation type="submission" date="2019-03" db="EMBL/GenBank/DDBJ databases">
        <title>Genomic Encyclopedia of Archaeal and Bacterial Type Strains, Phase II (KMG-II): from individual species to whole genera.</title>
        <authorList>
            <person name="Goeker M."/>
        </authorList>
    </citation>
    <scope>NUCLEOTIDE SEQUENCE [LARGE SCALE GENOMIC DNA]</scope>
    <source>
        <strain evidence="1 2">DSM 28135</strain>
    </source>
</reference>
<evidence type="ECO:0000313" key="1">
    <source>
        <dbReference type="EMBL" id="TDU34492.1"/>
    </source>
</evidence>
<evidence type="ECO:0008006" key="3">
    <source>
        <dbReference type="Google" id="ProtNLM"/>
    </source>
</evidence>
<name>A0A4R7PKK2_9FLAO</name>
<dbReference type="AlphaFoldDB" id="A0A4R7PKK2"/>
<organism evidence="1 2">
    <name type="scientific">Gelidibacter sediminis</name>
    <dbReference type="NCBI Taxonomy" id="1608710"/>
    <lineage>
        <taxon>Bacteria</taxon>
        <taxon>Pseudomonadati</taxon>
        <taxon>Bacteroidota</taxon>
        <taxon>Flavobacteriia</taxon>
        <taxon>Flavobacteriales</taxon>
        <taxon>Flavobacteriaceae</taxon>
        <taxon>Gelidibacter</taxon>
    </lineage>
</organism>
<sequence length="160" mass="18997">MSNGKEVNYTFKNMRETLTVLMILTSINLFAQSSPQKLIDTFFATYEKDAGKAVKDLYATNRWTERIKDDIDKIIGTVNGFTDNYMGQYYGHELITKKKFAESFILYSYLVKYERQPIRFIFKFYKPNEEWVLFSYALDDKLDDEIQEAAKLYYLDLDKE</sequence>
<accession>A0A4R7PKK2</accession>
<evidence type="ECO:0000313" key="2">
    <source>
        <dbReference type="Proteomes" id="UP000294689"/>
    </source>
</evidence>
<dbReference type="Proteomes" id="UP000294689">
    <property type="component" value="Unassembled WGS sequence"/>
</dbReference>
<protein>
    <recommendedName>
        <fullName evidence="3">DUF3887 domain-containing protein</fullName>
    </recommendedName>
</protein>
<dbReference type="EMBL" id="SOBW01000009">
    <property type="protein sequence ID" value="TDU34492.1"/>
    <property type="molecule type" value="Genomic_DNA"/>
</dbReference>